<keyword evidence="2" id="KW-0809">Transit peptide</keyword>
<dbReference type="EMBL" id="HF951689">
    <property type="protein sequence ID" value="CCW34176.1"/>
    <property type="molecule type" value="Genomic_DNA"/>
</dbReference>
<dbReference type="OrthoDB" id="5522031at2"/>
<keyword evidence="1 6" id="KW-0378">Hydrolase</keyword>
<dbReference type="STRING" id="454171.CP488_00818"/>
<evidence type="ECO:0000256" key="4">
    <source>
        <dbReference type="ARBA" id="ARBA00023098"/>
    </source>
</evidence>
<dbReference type="PATRIC" id="fig|1303518.3.peg.345"/>
<dbReference type="GO" id="GO:0016042">
    <property type="term" value="P:lipid catabolic process"/>
    <property type="evidence" value="ECO:0007669"/>
    <property type="project" value="UniProtKB-KW"/>
</dbReference>
<dbReference type="GO" id="GO:0004620">
    <property type="term" value="F:phospholipase activity"/>
    <property type="evidence" value="ECO:0007669"/>
    <property type="project" value="UniProtKB-ARBA"/>
</dbReference>
<sequence>MTNINLREAILAGLLTREAEAMPSTDGFNGRKLTINNATFSVIATIYAKELSTDLMQRQNYVPFGFIACSDSHVVIAFRGTETIWEWIHDAEFLTTPYGFVSNAGETDDGFTDVYASLCTNPTAPSQRLVDSIPSLLGDRVSDTSIIVCGHSLGAAVASLFALDAVGNSVLPSCTVVYTFASPYVGNSQFAKTYDAKVPNTFRIVNRLDIVTHLPPRAAFNYSPIGQPYVLTPKDVRVDISCQHHLTTYLHLLSLQVASPTGNAIIPLDPACRLRSSIWQCCMLCLLKAPRG</sequence>
<dbReference type="CDD" id="cd00519">
    <property type="entry name" value="Lipase_3"/>
    <property type="match status" value="1"/>
</dbReference>
<evidence type="ECO:0000256" key="2">
    <source>
        <dbReference type="ARBA" id="ARBA00022946"/>
    </source>
</evidence>
<dbReference type="RefSeq" id="WP_016481739.1">
    <property type="nucleotide sequence ID" value="NC_021487.1"/>
</dbReference>
<dbReference type="SUPFAM" id="SSF53474">
    <property type="entry name" value="alpha/beta-Hydrolases"/>
    <property type="match status" value="1"/>
</dbReference>
<evidence type="ECO:0000259" key="5">
    <source>
        <dbReference type="Pfam" id="PF01764"/>
    </source>
</evidence>
<dbReference type="GO" id="GO:0004806">
    <property type="term" value="F:triacylglycerol lipase activity"/>
    <property type="evidence" value="ECO:0007669"/>
    <property type="project" value="UniProtKB-EC"/>
</dbReference>
<dbReference type="InterPro" id="IPR002921">
    <property type="entry name" value="Fungal_lipase-type"/>
</dbReference>
<reference evidence="7" key="1">
    <citation type="submission" date="2013-03" db="EMBL/GenBank/DDBJ databases">
        <title>Genome sequence of Chthonomonas calidirosea, the first sequenced genome from the Armatimonadetes phylum (formally candidate division OP10).</title>
        <authorList>
            <person name="Lee K.C.Y."/>
            <person name="Morgan X.C."/>
            <person name="Dunfield P.F."/>
            <person name="Tamas I."/>
            <person name="Houghton K.M."/>
            <person name="Vyssotski M."/>
            <person name="Ryan J.L.J."/>
            <person name="Lagutin K."/>
            <person name="McDonald I.R."/>
            <person name="Stott M.B."/>
        </authorList>
    </citation>
    <scope>NUCLEOTIDE SEQUENCE [LARGE SCALE GENOMIC DNA]</scope>
    <source>
        <strain evidence="7">DSM 23976 / ICMP 18418 / T49</strain>
    </source>
</reference>
<dbReference type="AlphaFoldDB" id="S0ESE6"/>
<evidence type="ECO:0000256" key="3">
    <source>
        <dbReference type="ARBA" id="ARBA00022963"/>
    </source>
</evidence>
<dbReference type="Pfam" id="PF01764">
    <property type="entry name" value="Lipase_3"/>
    <property type="match status" value="1"/>
</dbReference>
<protein>
    <submittedName>
        <fullName evidence="6">Predicted lipase</fullName>
        <ecNumber evidence="6">3.1.1.3</ecNumber>
    </submittedName>
</protein>
<dbReference type="InterPro" id="IPR029058">
    <property type="entry name" value="AB_hydrolase_fold"/>
</dbReference>
<dbReference type="PANTHER" id="PTHR31403:SF7">
    <property type="entry name" value="PHOSPHOLIPASE A1-IGAMMA3, CHLOROPLASTIC"/>
    <property type="match status" value="1"/>
</dbReference>
<dbReference type="Proteomes" id="UP000014227">
    <property type="component" value="Chromosome I"/>
</dbReference>
<evidence type="ECO:0000313" key="6">
    <source>
        <dbReference type="EMBL" id="CCW34176.1"/>
    </source>
</evidence>
<dbReference type="eggNOG" id="COG3675">
    <property type="taxonomic scope" value="Bacteria"/>
</dbReference>
<dbReference type="Gene3D" id="3.40.50.1820">
    <property type="entry name" value="alpha/beta hydrolase"/>
    <property type="match status" value="1"/>
</dbReference>
<name>S0ESE6_CHTCT</name>
<evidence type="ECO:0000313" key="7">
    <source>
        <dbReference type="Proteomes" id="UP000014227"/>
    </source>
</evidence>
<dbReference type="EC" id="3.1.1.3" evidence="6"/>
<gene>
    <name evidence="6" type="ORF">CCALI_00339</name>
</gene>
<keyword evidence="3" id="KW-0442">Lipid degradation</keyword>
<feature type="domain" description="Fungal lipase-type" evidence="5">
    <location>
        <begin position="75"/>
        <end position="217"/>
    </location>
</feature>
<dbReference type="InParanoid" id="S0ESE6"/>
<keyword evidence="4" id="KW-0443">Lipid metabolism</keyword>
<proteinExistence type="predicted"/>
<accession>S0ESE6</accession>
<dbReference type="PANTHER" id="PTHR31403">
    <property type="entry name" value="PHOSPHOLIPASE A1-IBETA2, CHLOROPLASTIC"/>
    <property type="match status" value="1"/>
</dbReference>
<organism evidence="6 7">
    <name type="scientific">Chthonomonas calidirosea (strain DSM 23976 / ICMP 18418 / T49)</name>
    <dbReference type="NCBI Taxonomy" id="1303518"/>
    <lineage>
        <taxon>Bacteria</taxon>
        <taxon>Bacillati</taxon>
        <taxon>Armatimonadota</taxon>
        <taxon>Chthonomonadia</taxon>
        <taxon>Chthonomonadales</taxon>
        <taxon>Chthonomonadaceae</taxon>
        <taxon>Chthonomonas</taxon>
    </lineage>
</organism>
<keyword evidence="7" id="KW-1185">Reference proteome</keyword>
<evidence type="ECO:0000256" key="1">
    <source>
        <dbReference type="ARBA" id="ARBA00022801"/>
    </source>
</evidence>
<dbReference type="KEGG" id="ccz:CCALI_00339"/>
<dbReference type="HOGENOM" id="CLU_979430_0_0_0"/>